<accession>D2I8T7</accession>
<feature type="non-terminal residue" evidence="2">
    <location>
        <position position="1"/>
    </location>
</feature>
<feature type="non-terminal residue" evidence="2">
    <location>
        <position position="39"/>
    </location>
</feature>
<dbReference type="EMBL" id="GL205401">
    <property type="protein sequence ID" value="EFB12817.1"/>
    <property type="molecule type" value="Genomic_DNA"/>
</dbReference>
<feature type="domain" description="TECR-like N-terminal" evidence="1">
    <location>
        <begin position="2"/>
        <end position="26"/>
    </location>
</feature>
<gene>
    <name evidence="2" type="ORF">PANDA_022539</name>
</gene>
<organism evidence="2">
    <name type="scientific">Ailuropoda melanoleuca</name>
    <name type="common">Giant panda</name>
    <dbReference type="NCBI Taxonomy" id="9646"/>
    <lineage>
        <taxon>Eukaryota</taxon>
        <taxon>Metazoa</taxon>
        <taxon>Chordata</taxon>
        <taxon>Craniata</taxon>
        <taxon>Vertebrata</taxon>
        <taxon>Euteleostomi</taxon>
        <taxon>Mammalia</taxon>
        <taxon>Eutheria</taxon>
        <taxon>Laurasiatheria</taxon>
        <taxon>Carnivora</taxon>
        <taxon>Caniformia</taxon>
        <taxon>Ursidae</taxon>
        <taxon>Ailuropoda</taxon>
    </lineage>
</organism>
<dbReference type="Pfam" id="PF21696">
    <property type="entry name" value="TECR_N"/>
    <property type="match status" value="1"/>
</dbReference>
<dbReference type="InterPro" id="IPR049127">
    <property type="entry name" value="TECR-like_N"/>
</dbReference>
<evidence type="ECO:0000313" key="2">
    <source>
        <dbReference type="EMBL" id="EFB12817.1"/>
    </source>
</evidence>
<proteinExistence type="predicted"/>
<evidence type="ECO:0000259" key="1">
    <source>
        <dbReference type="Pfam" id="PF21696"/>
    </source>
</evidence>
<name>D2I8T7_AILME</name>
<dbReference type="InParanoid" id="D2I8T7"/>
<reference evidence="2" key="1">
    <citation type="journal article" date="2010" name="Nature">
        <title>The sequence and de novo assembly of the giant panda genome.</title>
        <authorList>
            <person name="Li R."/>
            <person name="Fan W."/>
            <person name="Tian G."/>
            <person name="Zhu H."/>
            <person name="He L."/>
            <person name="Cai J."/>
            <person name="Huang Q."/>
            <person name="Cai Q."/>
            <person name="Li B."/>
            <person name="Bai Y."/>
            <person name="Zhang Z."/>
            <person name="Zhang Y."/>
            <person name="Wang W."/>
            <person name="Li J."/>
            <person name="Wei F."/>
            <person name="Li H."/>
            <person name="Jian M."/>
            <person name="Li J."/>
            <person name="Zhang Z."/>
            <person name="Nielsen R."/>
            <person name="Li D."/>
            <person name="Gu W."/>
            <person name="Yang Z."/>
            <person name="Xuan Z."/>
            <person name="Ryder O.A."/>
            <person name="Leung F.C."/>
            <person name="Zhou Y."/>
            <person name="Cao J."/>
            <person name="Sun X."/>
            <person name="Fu Y."/>
            <person name="Fang X."/>
            <person name="Guo X."/>
            <person name="Wang B."/>
            <person name="Hou R."/>
            <person name="Shen F."/>
            <person name="Mu B."/>
            <person name="Ni P."/>
            <person name="Lin R."/>
            <person name="Qian W."/>
            <person name="Wang G."/>
            <person name="Yu C."/>
            <person name="Nie W."/>
            <person name="Wang J."/>
            <person name="Wu Z."/>
            <person name="Liang H."/>
            <person name="Min J."/>
            <person name="Wu Q."/>
            <person name="Cheng S."/>
            <person name="Ruan J."/>
            <person name="Wang M."/>
            <person name="Shi Z."/>
            <person name="Wen M."/>
            <person name="Liu B."/>
            <person name="Ren X."/>
            <person name="Zheng H."/>
            <person name="Dong D."/>
            <person name="Cook K."/>
            <person name="Shan G."/>
            <person name="Zhang H."/>
            <person name="Kosiol C."/>
            <person name="Xie X."/>
            <person name="Lu Z."/>
            <person name="Zheng H."/>
            <person name="Li Y."/>
            <person name="Steiner C.C."/>
            <person name="Lam T.T."/>
            <person name="Lin S."/>
            <person name="Zhang Q."/>
            <person name="Li G."/>
            <person name="Tian J."/>
            <person name="Gong T."/>
            <person name="Liu H."/>
            <person name="Zhang D."/>
            <person name="Fang L."/>
            <person name="Ye C."/>
            <person name="Zhang J."/>
            <person name="Hu W."/>
            <person name="Xu A."/>
            <person name="Ren Y."/>
            <person name="Zhang G."/>
            <person name="Bruford M.W."/>
            <person name="Li Q."/>
            <person name="Ma L."/>
            <person name="Guo Y."/>
            <person name="An N."/>
            <person name="Hu Y."/>
            <person name="Zheng Y."/>
            <person name="Shi Y."/>
            <person name="Li Z."/>
            <person name="Liu Q."/>
            <person name="Chen Y."/>
            <person name="Zhao J."/>
            <person name="Qu N."/>
            <person name="Zhao S."/>
            <person name="Tian F."/>
            <person name="Wang X."/>
            <person name="Wang H."/>
            <person name="Xu L."/>
            <person name="Liu X."/>
            <person name="Vinar T."/>
            <person name="Wang Y."/>
            <person name="Lam T.W."/>
            <person name="Yiu S.M."/>
            <person name="Liu S."/>
            <person name="Zhang H."/>
            <person name="Li D."/>
            <person name="Huang Y."/>
            <person name="Wang X."/>
            <person name="Yang G."/>
            <person name="Jiang Z."/>
            <person name="Wang J."/>
            <person name="Qin N."/>
            <person name="Li L."/>
            <person name="Li J."/>
            <person name="Bolund L."/>
            <person name="Kristiansen K."/>
            <person name="Wong G.K."/>
            <person name="Olson M."/>
            <person name="Zhang X."/>
            <person name="Li S."/>
            <person name="Yang H."/>
            <person name="Wang J."/>
            <person name="Wang J."/>
        </authorList>
    </citation>
    <scope>NUCLEOTIDE SEQUENCE [LARGE SCALE GENOMIC DNA]</scope>
</reference>
<sequence>GGPFLKDYITVQSIAASSIVTLYFTDLGQQVSWTTVSIS</sequence>
<dbReference type="AlphaFoldDB" id="D2I8T7"/>
<protein>
    <recommendedName>
        <fullName evidence="1">TECR-like N-terminal domain-containing protein</fullName>
    </recommendedName>
</protein>